<name>A0A0B0NZM4_GOSAR</name>
<dbReference type="Proteomes" id="UP000032142">
    <property type="component" value="Unassembled WGS sequence"/>
</dbReference>
<gene>
    <name evidence="1" type="ORF">F383_20616</name>
</gene>
<evidence type="ECO:0000313" key="1">
    <source>
        <dbReference type="EMBL" id="KHG18260.1"/>
    </source>
</evidence>
<protein>
    <submittedName>
        <fullName evidence="1">Uncharacterized protein</fullName>
    </submittedName>
</protein>
<dbReference type="AlphaFoldDB" id="A0A0B0NZM4"/>
<sequence length="20" mass="2232">MFDPLNFTQPCGSMARPCES</sequence>
<accession>A0A0B0NZM4</accession>
<organism evidence="1 2">
    <name type="scientific">Gossypium arboreum</name>
    <name type="common">Tree cotton</name>
    <name type="synonym">Gossypium nanking</name>
    <dbReference type="NCBI Taxonomy" id="29729"/>
    <lineage>
        <taxon>Eukaryota</taxon>
        <taxon>Viridiplantae</taxon>
        <taxon>Streptophyta</taxon>
        <taxon>Embryophyta</taxon>
        <taxon>Tracheophyta</taxon>
        <taxon>Spermatophyta</taxon>
        <taxon>Magnoliopsida</taxon>
        <taxon>eudicotyledons</taxon>
        <taxon>Gunneridae</taxon>
        <taxon>Pentapetalae</taxon>
        <taxon>rosids</taxon>
        <taxon>malvids</taxon>
        <taxon>Malvales</taxon>
        <taxon>Malvaceae</taxon>
        <taxon>Malvoideae</taxon>
        <taxon>Gossypium</taxon>
    </lineage>
</organism>
<proteinExistence type="predicted"/>
<dbReference type="EMBL" id="KN410204">
    <property type="protein sequence ID" value="KHG18260.1"/>
    <property type="molecule type" value="Genomic_DNA"/>
</dbReference>
<evidence type="ECO:0000313" key="2">
    <source>
        <dbReference type="Proteomes" id="UP000032142"/>
    </source>
</evidence>
<keyword evidence="2" id="KW-1185">Reference proteome</keyword>
<reference evidence="2" key="1">
    <citation type="submission" date="2014-09" db="EMBL/GenBank/DDBJ databases">
        <authorList>
            <person name="Mudge J."/>
            <person name="Ramaraj T."/>
            <person name="Lindquist I.E."/>
            <person name="Bharti A.K."/>
            <person name="Sundararajan A."/>
            <person name="Cameron C.T."/>
            <person name="Woodward J.E."/>
            <person name="May G.D."/>
            <person name="Brubaker C."/>
            <person name="Broadhvest J."/>
            <person name="Wilkins T.A."/>
        </authorList>
    </citation>
    <scope>NUCLEOTIDE SEQUENCE</scope>
    <source>
        <strain evidence="2">cv. AKA8401</strain>
    </source>
</reference>